<name>A0A919VBB6_9ACTN</name>
<comment type="caution">
    <text evidence="1">The sequence shown here is derived from an EMBL/GenBank/DDBJ whole genome shotgun (WGS) entry which is preliminary data.</text>
</comment>
<reference evidence="1" key="1">
    <citation type="submission" date="2021-01" db="EMBL/GenBank/DDBJ databases">
        <title>Whole genome shotgun sequence of Sinosporangium siamense NBRC 109515.</title>
        <authorList>
            <person name="Komaki H."/>
            <person name="Tamura T."/>
        </authorList>
    </citation>
    <scope>NUCLEOTIDE SEQUENCE</scope>
    <source>
        <strain evidence="1">NBRC 109515</strain>
    </source>
</reference>
<dbReference type="AlphaFoldDB" id="A0A919VBB6"/>
<keyword evidence="2" id="KW-1185">Reference proteome</keyword>
<accession>A0A919VBB6</accession>
<organism evidence="1 2">
    <name type="scientific">Sinosporangium siamense</name>
    <dbReference type="NCBI Taxonomy" id="1367973"/>
    <lineage>
        <taxon>Bacteria</taxon>
        <taxon>Bacillati</taxon>
        <taxon>Actinomycetota</taxon>
        <taxon>Actinomycetes</taxon>
        <taxon>Streptosporangiales</taxon>
        <taxon>Streptosporangiaceae</taxon>
        <taxon>Sinosporangium</taxon>
    </lineage>
</organism>
<dbReference type="EMBL" id="BOOW01000013">
    <property type="protein sequence ID" value="GII91954.1"/>
    <property type="molecule type" value="Genomic_DNA"/>
</dbReference>
<evidence type="ECO:0000313" key="1">
    <source>
        <dbReference type="EMBL" id="GII91954.1"/>
    </source>
</evidence>
<dbReference type="Proteomes" id="UP000606172">
    <property type="component" value="Unassembled WGS sequence"/>
</dbReference>
<protein>
    <submittedName>
        <fullName evidence="1">Uncharacterized protein</fullName>
    </submittedName>
</protein>
<gene>
    <name evidence="1" type="ORF">Ssi02_21850</name>
</gene>
<evidence type="ECO:0000313" key="2">
    <source>
        <dbReference type="Proteomes" id="UP000606172"/>
    </source>
</evidence>
<sequence>MDVPYVRMGAVASLVARSDQWARVAEGIPARINALRSRASQGQGVWQGHWWSVAVRRGVGEQGRDRMWIRHRPDCRGCLSPGSAWLRSGATIAPEVVGGVEVAGCPGMLVCLVWETPPERVSRYTELETQMQGLVDRAKAAPGVWHLLVEGMPARFKNYRSRVRNGRGLWADHAWEVKQLAAGDRTSSLYVRHREDCPCSPDEL</sequence>
<proteinExistence type="predicted"/>